<sequence length="34" mass="3590">MDGDGDVDDDGGCGGGGEQQYNLDEFYESLGNIF</sequence>
<name>A0A392RGZ7_9FABA</name>
<dbReference type="EMBL" id="LXQA010228038">
    <property type="protein sequence ID" value="MCI35888.1"/>
    <property type="molecule type" value="Genomic_DNA"/>
</dbReference>
<proteinExistence type="predicted"/>
<comment type="caution">
    <text evidence="2">The sequence shown here is derived from an EMBL/GenBank/DDBJ whole genome shotgun (WGS) entry which is preliminary data.</text>
</comment>
<evidence type="ECO:0000256" key="1">
    <source>
        <dbReference type="SAM" id="MobiDB-lite"/>
    </source>
</evidence>
<feature type="non-terminal residue" evidence="2">
    <location>
        <position position="34"/>
    </location>
</feature>
<feature type="compositionally biased region" description="Acidic residues" evidence="1">
    <location>
        <begin position="1"/>
        <end position="11"/>
    </location>
</feature>
<reference evidence="2 3" key="1">
    <citation type="journal article" date="2018" name="Front. Plant Sci.">
        <title>Red Clover (Trifolium pratense) and Zigzag Clover (T. medium) - A Picture of Genomic Similarities and Differences.</title>
        <authorList>
            <person name="Dluhosova J."/>
            <person name="Istvanek J."/>
            <person name="Nedelnik J."/>
            <person name="Repkova J."/>
        </authorList>
    </citation>
    <scope>NUCLEOTIDE SEQUENCE [LARGE SCALE GENOMIC DNA]</scope>
    <source>
        <strain evidence="3">cv. 10/8</strain>
        <tissue evidence="2">Leaf</tissue>
    </source>
</reference>
<feature type="region of interest" description="Disordered" evidence="1">
    <location>
        <begin position="1"/>
        <end position="20"/>
    </location>
</feature>
<keyword evidence="3" id="KW-1185">Reference proteome</keyword>
<accession>A0A392RGZ7</accession>
<evidence type="ECO:0000313" key="2">
    <source>
        <dbReference type="EMBL" id="MCI35888.1"/>
    </source>
</evidence>
<evidence type="ECO:0000313" key="3">
    <source>
        <dbReference type="Proteomes" id="UP000265520"/>
    </source>
</evidence>
<dbReference type="Proteomes" id="UP000265520">
    <property type="component" value="Unassembled WGS sequence"/>
</dbReference>
<protein>
    <submittedName>
        <fullName evidence="2">Uncharacterized protein</fullName>
    </submittedName>
</protein>
<dbReference type="AlphaFoldDB" id="A0A392RGZ7"/>
<organism evidence="2 3">
    <name type="scientific">Trifolium medium</name>
    <dbReference type="NCBI Taxonomy" id="97028"/>
    <lineage>
        <taxon>Eukaryota</taxon>
        <taxon>Viridiplantae</taxon>
        <taxon>Streptophyta</taxon>
        <taxon>Embryophyta</taxon>
        <taxon>Tracheophyta</taxon>
        <taxon>Spermatophyta</taxon>
        <taxon>Magnoliopsida</taxon>
        <taxon>eudicotyledons</taxon>
        <taxon>Gunneridae</taxon>
        <taxon>Pentapetalae</taxon>
        <taxon>rosids</taxon>
        <taxon>fabids</taxon>
        <taxon>Fabales</taxon>
        <taxon>Fabaceae</taxon>
        <taxon>Papilionoideae</taxon>
        <taxon>50 kb inversion clade</taxon>
        <taxon>NPAAA clade</taxon>
        <taxon>Hologalegina</taxon>
        <taxon>IRL clade</taxon>
        <taxon>Trifolieae</taxon>
        <taxon>Trifolium</taxon>
    </lineage>
</organism>